<dbReference type="WBParaSite" id="TREG1_54840.5">
    <property type="protein sequence ID" value="TREG1_54840.5"/>
    <property type="gene ID" value="TREG1_54840"/>
</dbReference>
<feature type="transmembrane region" description="Helical" evidence="2">
    <location>
        <begin position="54"/>
        <end position="72"/>
    </location>
</feature>
<dbReference type="AlphaFoldDB" id="A0AA85K2C1"/>
<dbReference type="WBParaSite" id="TREG1_54840.2">
    <property type="protein sequence ID" value="TREG1_54840.2"/>
    <property type="gene ID" value="TREG1_54840"/>
</dbReference>
<feature type="transmembrane region" description="Helical" evidence="2">
    <location>
        <begin position="194"/>
        <end position="214"/>
    </location>
</feature>
<feature type="compositionally biased region" description="Basic and acidic residues" evidence="1">
    <location>
        <begin position="295"/>
        <end position="304"/>
    </location>
</feature>
<evidence type="ECO:0000256" key="2">
    <source>
        <dbReference type="SAM" id="Phobius"/>
    </source>
</evidence>
<evidence type="ECO:0008006" key="6">
    <source>
        <dbReference type="Google" id="ProtNLM"/>
    </source>
</evidence>
<feature type="transmembrane region" description="Helical" evidence="2">
    <location>
        <begin position="92"/>
        <end position="117"/>
    </location>
</feature>
<evidence type="ECO:0000313" key="4">
    <source>
        <dbReference type="WBParaSite" id="TREG1_54840.1"/>
    </source>
</evidence>
<evidence type="ECO:0000256" key="1">
    <source>
        <dbReference type="SAM" id="MobiDB-lite"/>
    </source>
</evidence>
<dbReference type="PANTHER" id="PTHR12242">
    <property type="entry name" value="OS02G0130600 PROTEIN-RELATED"/>
    <property type="match status" value="1"/>
</dbReference>
<feature type="transmembrane region" description="Helical" evidence="2">
    <location>
        <begin position="170"/>
        <end position="187"/>
    </location>
</feature>
<organism evidence="3 4">
    <name type="scientific">Trichobilharzia regenti</name>
    <name type="common">Nasal bird schistosome</name>
    <dbReference type="NCBI Taxonomy" id="157069"/>
    <lineage>
        <taxon>Eukaryota</taxon>
        <taxon>Metazoa</taxon>
        <taxon>Spiralia</taxon>
        <taxon>Lophotrochozoa</taxon>
        <taxon>Platyhelminthes</taxon>
        <taxon>Trematoda</taxon>
        <taxon>Digenea</taxon>
        <taxon>Strigeidida</taxon>
        <taxon>Schistosomatoidea</taxon>
        <taxon>Schistosomatidae</taxon>
        <taxon>Trichobilharzia</taxon>
    </lineage>
</organism>
<feature type="transmembrane region" description="Helical" evidence="2">
    <location>
        <begin position="234"/>
        <end position="259"/>
    </location>
</feature>
<dbReference type="Proteomes" id="UP000050795">
    <property type="component" value="Unassembled WGS sequence"/>
</dbReference>
<keyword evidence="3" id="KW-1185">Reference proteome</keyword>
<dbReference type="PANTHER" id="PTHR12242:SF1">
    <property type="entry name" value="MYND-TYPE DOMAIN-CONTAINING PROTEIN"/>
    <property type="match status" value="1"/>
</dbReference>
<dbReference type="GO" id="GO:0016020">
    <property type="term" value="C:membrane"/>
    <property type="evidence" value="ECO:0007669"/>
    <property type="project" value="TreeGrafter"/>
</dbReference>
<feature type="transmembrane region" description="Helical" evidence="2">
    <location>
        <begin position="129"/>
        <end position="150"/>
    </location>
</feature>
<dbReference type="Pfam" id="PF21534">
    <property type="entry name" value="Rost"/>
    <property type="match status" value="1"/>
</dbReference>
<feature type="region of interest" description="Disordered" evidence="1">
    <location>
        <begin position="285"/>
        <end position="325"/>
    </location>
</feature>
<evidence type="ECO:0000313" key="5">
    <source>
        <dbReference type="WBParaSite" id="TREG1_54840.2"/>
    </source>
</evidence>
<protein>
    <recommendedName>
        <fullName evidence="6">Protein rolling stone</fullName>
    </recommendedName>
</protein>
<dbReference type="WBParaSite" id="TREG1_54840.1">
    <property type="protein sequence ID" value="TREG1_54840.1"/>
    <property type="gene ID" value="TREG1_54840"/>
</dbReference>
<dbReference type="WBParaSite" id="TREG1_54840.3">
    <property type="protein sequence ID" value="TREG1_54840.3"/>
    <property type="gene ID" value="TREG1_54840"/>
</dbReference>
<dbReference type="WBParaSite" id="TREG1_54840.4">
    <property type="protein sequence ID" value="TREG1_54840.4"/>
    <property type="gene ID" value="TREG1_54840"/>
</dbReference>
<reference evidence="3" key="1">
    <citation type="submission" date="2022-06" db="EMBL/GenBank/DDBJ databases">
        <authorList>
            <person name="Berger JAMES D."/>
            <person name="Berger JAMES D."/>
        </authorList>
    </citation>
    <scope>NUCLEOTIDE SEQUENCE [LARGE SCALE GENOMIC DNA]</scope>
</reference>
<feature type="compositionally biased region" description="Polar residues" evidence="1">
    <location>
        <begin position="311"/>
        <end position="325"/>
    </location>
</feature>
<evidence type="ECO:0000313" key="3">
    <source>
        <dbReference type="Proteomes" id="UP000050795"/>
    </source>
</evidence>
<keyword evidence="2" id="KW-0472">Membrane</keyword>
<accession>A0AA85K2C1</accession>
<name>A0AA85K2C1_TRIRE</name>
<keyword evidence="2" id="KW-0812">Transmembrane</keyword>
<dbReference type="InterPro" id="IPR049352">
    <property type="entry name" value="Rost"/>
</dbReference>
<proteinExistence type="predicted"/>
<reference evidence="4 5" key="2">
    <citation type="submission" date="2023-11" db="UniProtKB">
        <authorList>
            <consortium name="WormBaseParasite"/>
        </authorList>
    </citation>
    <scope>IDENTIFICATION</scope>
</reference>
<sequence>MDYLKNKKLNWKLEPFPELWQFRKVESSCSGLLFNHPRPVDFVRSQWEWFAPKYFTIYRVLLAIILFVWLIWDITRETTKYFDNVGYRWFTYATNWTFTIFVILHIILAIYCLIYNIKYVNSEPRFYQPIWFLYNLSSTCALVICLVFWFALSKSSLGVFASWQGRVKHSLTGILAVIDLCLCAIPVRMLHAIYPFLGGLVYSFFTYFFWLIGGKGAYGIGQIYPGIDWDKPKSAVLACLCGLMTSIICHIILYIIYFIRVKISAKVGGRGYMLVKPANEQQQGYDNVEFDLSDESGRQEEKSPVSKPDIIQNSATSTQKYGTVE</sequence>
<keyword evidence="2" id="KW-1133">Transmembrane helix</keyword>